<feature type="chain" id="PRO_5046060764" description="G-protein coupled receptors family 1 profile domain-containing protein" evidence="11">
    <location>
        <begin position="17"/>
        <end position="258"/>
    </location>
</feature>
<feature type="signal peptide" evidence="11">
    <location>
        <begin position="1"/>
        <end position="16"/>
    </location>
</feature>
<dbReference type="Gene3D" id="1.20.1070.10">
    <property type="entry name" value="Rhodopsin 7-helix transmembrane proteins"/>
    <property type="match status" value="1"/>
</dbReference>
<keyword evidence="7 9" id="KW-0807">Transducer</keyword>
<dbReference type="PRINTS" id="PR00526">
    <property type="entry name" value="FMETLEUPHER"/>
</dbReference>
<name>A0ABN9GIL1_9NEOB</name>
<comment type="subcellular location">
    <subcellularLocation>
        <location evidence="1">Membrane</location>
        <topology evidence="1">Multi-pass membrane protein</topology>
    </subcellularLocation>
</comment>
<keyword evidence="6 9" id="KW-0675">Receptor</keyword>
<comment type="similarity">
    <text evidence="9">Belongs to the G-protein coupled receptor 1 family.</text>
</comment>
<feature type="transmembrane region" description="Helical" evidence="10">
    <location>
        <begin position="207"/>
        <end position="227"/>
    </location>
</feature>
<comment type="caution">
    <text evidence="13">The sequence shown here is derived from an EMBL/GenBank/DDBJ whole genome shotgun (WGS) entry which is preliminary data.</text>
</comment>
<dbReference type="PRINTS" id="PR00237">
    <property type="entry name" value="GPCRRHODOPSN"/>
</dbReference>
<dbReference type="PROSITE" id="PS50262">
    <property type="entry name" value="G_PROTEIN_RECEP_F1_2"/>
    <property type="match status" value="1"/>
</dbReference>
<comment type="similarity">
    <text evidence="8">Belongs to the chemokine-like receptor (CMKLR) family.</text>
</comment>
<evidence type="ECO:0000256" key="10">
    <source>
        <dbReference type="SAM" id="Phobius"/>
    </source>
</evidence>
<evidence type="ECO:0000256" key="11">
    <source>
        <dbReference type="SAM" id="SignalP"/>
    </source>
</evidence>
<keyword evidence="2 9" id="KW-0812">Transmembrane</keyword>
<dbReference type="PANTHER" id="PTHR24225:SF28">
    <property type="entry name" value="C3A ANAPHYLATOXIN CHEMOTACTIC RECEPTOR"/>
    <property type="match status" value="1"/>
</dbReference>
<feature type="transmembrane region" description="Helical" evidence="10">
    <location>
        <begin position="45"/>
        <end position="66"/>
    </location>
</feature>
<accession>A0ABN9GIL1</accession>
<dbReference type="Pfam" id="PF00001">
    <property type="entry name" value="7tm_1"/>
    <property type="match status" value="1"/>
</dbReference>
<evidence type="ECO:0000256" key="3">
    <source>
        <dbReference type="ARBA" id="ARBA00022989"/>
    </source>
</evidence>
<feature type="transmembrane region" description="Helical" evidence="10">
    <location>
        <begin position="9"/>
        <end position="33"/>
    </location>
</feature>
<evidence type="ECO:0000256" key="8">
    <source>
        <dbReference type="ARBA" id="ARBA00025736"/>
    </source>
</evidence>
<evidence type="ECO:0000256" key="7">
    <source>
        <dbReference type="ARBA" id="ARBA00023224"/>
    </source>
</evidence>
<dbReference type="PROSITE" id="PS00237">
    <property type="entry name" value="G_PROTEIN_RECEP_F1_1"/>
    <property type="match status" value="1"/>
</dbReference>
<keyword evidence="14" id="KW-1185">Reference proteome</keyword>
<evidence type="ECO:0000256" key="2">
    <source>
        <dbReference type="ARBA" id="ARBA00022692"/>
    </source>
</evidence>
<dbReference type="InterPro" id="IPR017452">
    <property type="entry name" value="GPCR_Rhodpsn_7TM"/>
</dbReference>
<feature type="domain" description="G-protein coupled receptors family 1 profile" evidence="12">
    <location>
        <begin position="1"/>
        <end position="224"/>
    </location>
</feature>
<dbReference type="SUPFAM" id="SSF81321">
    <property type="entry name" value="Family A G protein-coupled receptor-like"/>
    <property type="match status" value="1"/>
</dbReference>
<keyword evidence="11" id="KW-0732">Signal</keyword>
<evidence type="ECO:0000313" key="13">
    <source>
        <dbReference type="EMBL" id="CAI9609235.1"/>
    </source>
</evidence>
<proteinExistence type="inferred from homology"/>
<feature type="transmembrane region" description="Helical" evidence="10">
    <location>
        <begin position="131"/>
        <end position="157"/>
    </location>
</feature>
<protein>
    <recommendedName>
        <fullName evidence="12">G-protein coupled receptors family 1 profile domain-containing protein</fullName>
    </recommendedName>
</protein>
<dbReference type="Proteomes" id="UP001162483">
    <property type="component" value="Unassembled WGS sequence"/>
</dbReference>
<reference evidence="13" key="1">
    <citation type="submission" date="2023-05" db="EMBL/GenBank/DDBJ databases">
        <authorList>
            <person name="Stuckert A."/>
        </authorList>
    </citation>
    <scope>NUCLEOTIDE SEQUENCE</scope>
</reference>
<keyword evidence="5 10" id="KW-0472">Membrane</keyword>
<feature type="transmembrane region" description="Helical" evidence="10">
    <location>
        <begin position="86"/>
        <end position="111"/>
    </location>
</feature>
<organism evidence="13 14">
    <name type="scientific">Staurois parvus</name>
    <dbReference type="NCBI Taxonomy" id="386267"/>
    <lineage>
        <taxon>Eukaryota</taxon>
        <taxon>Metazoa</taxon>
        <taxon>Chordata</taxon>
        <taxon>Craniata</taxon>
        <taxon>Vertebrata</taxon>
        <taxon>Euteleostomi</taxon>
        <taxon>Amphibia</taxon>
        <taxon>Batrachia</taxon>
        <taxon>Anura</taxon>
        <taxon>Neobatrachia</taxon>
        <taxon>Ranoidea</taxon>
        <taxon>Ranidae</taxon>
        <taxon>Staurois</taxon>
    </lineage>
</organism>
<keyword evidence="4 9" id="KW-0297">G-protein coupled receptor</keyword>
<dbReference type="InterPro" id="IPR000276">
    <property type="entry name" value="GPCR_Rhodpsn"/>
</dbReference>
<dbReference type="EMBL" id="CATNWA010018750">
    <property type="protein sequence ID" value="CAI9609235.1"/>
    <property type="molecule type" value="Genomic_DNA"/>
</dbReference>
<evidence type="ECO:0000259" key="12">
    <source>
        <dbReference type="PROSITE" id="PS50262"/>
    </source>
</evidence>
<sequence>MKWTMTTIWFWNLAVADIMCCLCLPFSVVQFFYADWLYGPVLCKMLNFILPFNMFASVFTLVAISVDRCILVVQPIWARNHRGVQVAWMTCLTIWTLSFIMCLPNALYQTLSTSHNRTLCYSEEHSIEVTIYINMVFGFLLPFLIIFACYISVAFILDNRRFSAVGNKIIKVSLGIIVAFFITWAPYHIMGIVLLYIGNEVVDILDILSHSLAMFNSCINPILYVFMGKDMKDRVRQSIAELMQNTLSESLTKTPNRT</sequence>
<evidence type="ECO:0000256" key="1">
    <source>
        <dbReference type="ARBA" id="ARBA00004141"/>
    </source>
</evidence>
<evidence type="ECO:0000256" key="6">
    <source>
        <dbReference type="ARBA" id="ARBA00023170"/>
    </source>
</evidence>
<evidence type="ECO:0000256" key="5">
    <source>
        <dbReference type="ARBA" id="ARBA00023136"/>
    </source>
</evidence>
<dbReference type="InterPro" id="IPR000826">
    <property type="entry name" value="Formyl_rcpt-rel"/>
</dbReference>
<evidence type="ECO:0000256" key="4">
    <source>
        <dbReference type="ARBA" id="ARBA00023040"/>
    </source>
</evidence>
<gene>
    <name evidence="13" type="ORF">SPARVUS_LOCUS14225708</name>
</gene>
<keyword evidence="3 10" id="KW-1133">Transmembrane helix</keyword>
<evidence type="ECO:0000256" key="9">
    <source>
        <dbReference type="RuleBase" id="RU000688"/>
    </source>
</evidence>
<feature type="transmembrane region" description="Helical" evidence="10">
    <location>
        <begin position="169"/>
        <end position="187"/>
    </location>
</feature>
<dbReference type="PANTHER" id="PTHR24225">
    <property type="entry name" value="CHEMOTACTIC RECEPTOR"/>
    <property type="match status" value="1"/>
</dbReference>
<evidence type="ECO:0000313" key="14">
    <source>
        <dbReference type="Proteomes" id="UP001162483"/>
    </source>
</evidence>